<dbReference type="Proteomes" id="UP000076761">
    <property type="component" value="Unassembled WGS sequence"/>
</dbReference>
<reference evidence="1 2" key="1">
    <citation type="journal article" date="2016" name="Mol. Biol. Evol.">
        <title>Comparative Genomics of Early-Diverging Mushroom-Forming Fungi Provides Insights into the Origins of Lignocellulose Decay Capabilities.</title>
        <authorList>
            <person name="Nagy L.G."/>
            <person name="Riley R."/>
            <person name="Tritt A."/>
            <person name="Adam C."/>
            <person name="Daum C."/>
            <person name="Floudas D."/>
            <person name="Sun H."/>
            <person name="Yadav J.S."/>
            <person name="Pangilinan J."/>
            <person name="Larsson K.H."/>
            <person name="Matsuura K."/>
            <person name="Barry K."/>
            <person name="Labutti K."/>
            <person name="Kuo R."/>
            <person name="Ohm R.A."/>
            <person name="Bhattacharya S.S."/>
            <person name="Shirouzu T."/>
            <person name="Yoshinaga Y."/>
            <person name="Martin F.M."/>
            <person name="Grigoriev I.V."/>
            <person name="Hibbett D.S."/>
        </authorList>
    </citation>
    <scope>NUCLEOTIDE SEQUENCE [LARGE SCALE GENOMIC DNA]</scope>
    <source>
        <strain evidence="1 2">HHB14362 ss-1</strain>
    </source>
</reference>
<gene>
    <name evidence="1" type="ORF">NEOLEDRAFT_1135597</name>
</gene>
<dbReference type="AlphaFoldDB" id="A0A165RN90"/>
<protein>
    <submittedName>
        <fullName evidence="1">Uncharacterized protein</fullName>
    </submittedName>
</protein>
<keyword evidence="2" id="KW-1185">Reference proteome</keyword>
<sequence length="75" mass="8160">MLFTSDPSQSQPITALLRSVIVAARRDQLISAIFQRGPRLRNSRDILELSASPAASRHLAHIVSGDSIEVKPAIL</sequence>
<dbReference type="EMBL" id="KV425580">
    <property type="protein sequence ID" value="KZT24062.1"/>
    <property type="molecule type" value="Genomic_DNA"/>
</dbReference>
<proteinExistence type="predicted"/>
<evidence type="ECO:0000313" key="2">
    <source>
        <dbReference type="Proteomes" id="UP000076761"/>
    </source>
</evidence>
<dbReference type="InParanoid" id="A0A165RN90"/>
<evidence type="ECO:0000313" key="1">
    <source>
        <dbReference type="EMBL" id="KZT24062.1"/>
    </source>
</evidence>
<accession>A0A165RN90</accession>
<organism evidence="1 2">
    <name type="scientific">Neolentinus lepideus HHB14362 ss-1</name>
    <dbReference type="NCBI Taxonomy" id="1314782"/>
    <lineage>
        <taxon>Eukaryota</taxon>
        <taxon>Fungi</taxon>
        <taxon>Dikarya</taxon>
        <taxon>Basidiomycota</taxon>
        <taxon>Agaricomycotina</taxon>
        <taxon>Agaricomycetes</taxon>
        <taxon>Gloeophyllales</taxon>
        <taxon>Gloeophyllaceae</taxon>
        <taxon>Neolentinus</taxon>
    </lineage>
</organism>
<name>A0A165RN90_9AGAM</name>